<evidence type="ECO:0000256" key="4">
    <source>
        <dbReference type="ARBA" id="ARBA00004752"/>
    </source>
</evidence>
<proteinExistence type="inferred from homology"/>
<evidence type="ECO:0000256" key="7">
    <source>
        <dbReference type="ARBA" id="ARBA00022490"/>
    </source>
</evidence>
<comment type="caution">
    <text evidence="21">The sequence shown here is derived from an EMBL/GenBank/DDBJ whole genome shotgun (WGS) entry which is preliminary data.</text>
</comment>
<dbReference type="Pfam" id="PF01565">
    <property type="entry name" value="FAD_binding_4"/>
    <property type="match status" value="1"/>
</dbReference>
<evidence type="ECO:0000256" key="1">
    <source>
        <dbReference type="ARBA" id="ARBA00001974"/>
    </source>
</evidence>
<dbReference type="Proteomes" id="UP001595976">
    <property type="component" value="Unassembled WGS sequence"/>
</dbReference>
<keyword evidence="9 19" id="KW-0285">Flavoprotein</keyword>
<keyword evidence="7 19" id="KW-0963">Cytoplasm</keyword>
<comment type="pathway">
    <text evidence="4 19">Cell wall biogenesis; peptidoglycan biosynthesis.</text>
</comment>
<keyword evidence="14 19" id="KW-0560">Oxidoreductase</keyword>
<dbReference type="Pfam" id="PF02873">
    <property type="entry name" value="MurB_C"/>
    <property type="match status" value="1"/>
</dbReference>
<dbReference type="RefSeq" id="WP_158446151.1">
    <property type="nucleotide sequence ID" value="NZ_JAOAOS010000001.1"/>
</dbReference>
<keyword evidence="10 19" id="KW-0274">FAD</keyword>
<evidence type="ECO:0000256" key="5">
    <source>
        <dbReference type="ARBA" id="ARBA00012518"/>
    </source>
</evidence>
<keyword evidence="8 19" id="KW-0132">Cell division</keyword>
<sequence length="308" mass="32565">MAFQDLTSDIRAAAPDLRGRLLANQNLSGLTWFRVGGPAQLLFTPADEDDLAYLLSRLPEDVPVTVVGLGSNLIVRDGGIPGLVIRLGGKGFAEISREPGDRLRAGTAVPDVKVARAAADAALEGLAFYRGIPGSIGGALRMNAGAHGGETTDVLVEARGVTRKGELVTLSHAQMGFTYRNSAESTREIIFTSALFQGRPGEQAAIQAEMDRVTQAREAAQPIKERTGGSTFKNPEGGKAWKLIDAAGCRGLRVGGAQVSEMHCNFLINTGGATAADVEGLGEEVRRRVKESSGFELQWEIKRLGVAA</sequence>
<keyword evidence="11 19" id="KW-0521">NADP</keyword>
<dbReference type="Gene3D" id="3.30.43.10">
    <property type="entry name" value="Uridine Diphospho-n-acetylenolpyruvylglucosamine Reductase, domain 2"/>
    <property type="match status" value="1"/>
</dbReference>
<reference evidence="22" key="1">
    <citation type="journal article" date="2019" name="Int. J. Syst. Evol. Microbiol.">
        <title>The Global Catalogue of Microorganisms (GCM) 10K type strain sequencing project: providing services to taxonomists for standard genome sequencing and annotation.</title>
        <authorList>
            <consortium name="The Broad Institute Genomics Platform"/>
            <consortium name="The Broad Institute Genome Sequencing Center for Infectious Disease"/>
            <person name="Wu L."/>
            <person name="Ma J."/>
        </authorList>
    </citation>
    <scope>NUCLEOTIDE SEQUENCE [LARGE SCALE GENOMIC DNA]</scope>
    <source>
        <strain evidence="22">CGMCC 1.15643</strain>
    </source>
</reference>
<evidence type="ECO:0000256" key="13">
    <source>
        <dbReference type="ARBA" id="ARBA00022984"/>
    </source>
</evidence>
<dbReference type="SUPFAM" id="SSF56194">
    <property type="entry name" value="Uridine diphospho-N-Acetylenolpyruvylglucosamine reductase, MurB, C-terminal domain"/>
    <property type="match status" value="1"/>
</dbReference>
<comment type="cofactor">
    <cofactor evidence="1 19">
        <name>FAD</name>
        <dbReference type="ChEBI" id="CHEBI:57692"/>
    </cofactor>
</comment>
<dbReference type="InterPro" id="IPR016166">
    <property type="entry name" value="FAD-bd_PCMH"/>
</dbReference>
<evidence type="ECO:0000256" key="8">
    <source>
        <dbReference type="ARBA" id="ARBA00022618"/>
    </source>
</evidence>
<feature type="active site" evidence="19">
    <location>
        <position position="300"/>
    </location>
</feature>
<dbReference type="InterPro" id="IPR006094">
    <property type="entry name" value="Oxid_FAD_bind_N"/>
</dbReference>
<protein>
    <recommendedName>
        <fullName evidence="6 19">UDP-N-acetylenolpyruvoylglucosamine reductase</fullName>
        <ecNumber evidence="5 19">1.3.1.98</ecNumber>
    </recommendedName>
    <alternativeName>
        <fullName evidence="17 19">UDP-N-acetylmuramate dehydrogenase</fullName>
    </alternativeName>
</protein>
<evidence type="ECO:0000256" key="2">
    <source>
        <dbReference type="ARBA" id="ARBA00003921"/>
    </source>
</evidence>
<feature type="active site" evidence="19">
    <location>
        <position position="180"/>
    </location>
</feature>
<dbReference type="Gene3D" id="3.30.465.10">
    <property type="match status" value="1"/>
</dbReference>
<gene>
    <name evidence="19 21" type="primary">murB</name>
    <name evidence="21" type="ORF">ACFPK2_03200</name>
</gene>
<comment type="catalytic activity">
    <reaction evidence="18 19">
        <text>UDP-N-acetyl-alpha-D-muramate + NADP(+) = UDP-N-acetyl-3-O-(1-carboxyvinyl)-alpha-D-glucosamine + NADPH + H(+)</text>
        <dbReference type="Rhea" id="RHEA:12248"/>
        <dbReference type="ChEBI" id="CHEBI:15378"/>
        <dbReference type="ChEBI" id="CHEBI:57783"/>
        <dbReference type="ChEBI" id="CHEBI:58349"/>
        <dbReference type="ChEBI" id="CHEBI:68483"/>
        <dbReference type="ChEBI" id="CHEBI:70757"/>
        <dbReference type="EC" id="1.3.1.98"/>
    </reaction>
</comment>
<evidence type="ECO:0000256" key="17">
    <source>
        <dbReference type="ARBA" id="ARBA00031026"/>
    </source>
</evidence>
<evidence type="ECO:0000256" key="9">
    <source>
        <dbReference type="ARBA" id="ARBA00022630"/>
    </source>
</evidence>
<dbReference type="EMBL" id="JBHSLI010000001">
    <property type="protein sequence ID" value="MFC5291991.1"/>
    <property type="molecule type" value="Genomic_DNA"/>
</dbReference>
<evidence type="ECO:0000256" key="16">
    <source>
        <dbReference type="ARBA" id="ARBA00023316"/>
    </source>
</evidence>
<evidence type="ECO:0000256" key="19">
    <source>
        <dbReference type="HAMAP-Rule" id="MF_00037"/>
    </source>
</evidence>
<dbReference type="InterPro" id="IPR011601">
    <property type="entry name" value="MurB_C"/>
</dbReference>
<evidence type="ECO:0000256" key="10">
    <source>
        <dbReference type="ARBA" id="ARBA00022827"/>
    </source>
</evidence>
<dbReference type="NCBIfam" id="TIGR00179">
    <property type="entry name" value="murB"/>
    <property type="match status" value="1"/>
</dbReference>
<dbReference type="HAMAP" id="MF_00037">
    <property type="entry name" value="MurB"/>
    <property type="match status" value="1"/>
</dbReference>
<evidence type="ECO:0000256" key="6">
    <source>
        <dbReference type="ARBA" id="ARBA00015188"/>
    </source>
</evidence>
<dbReference type="InterPro" id="IPR036318">
    <property type="entry name" value="FAD-bd_PCMH-like_sf"/>
</dbReference>
<dbReference type="InterPro" id="IPR016167">
    <property type="entry name" value="FAD-bd_PCMH_sub1"/>
</dbReference>
<feature type="domain" description="FAD-binding PCMH-type" evidence="20">
    <location>
        <begin position="34"/>
        <end position="216"/>
    </location>
</feature>
<dbReference type="PROSITE" id="PS51387">
    <property type="entry name" value="FAD_PCMH"/>
    <property type="match status" value="1"/>
</dbReference>
<dbReference type="GO" id="GO:0008762">
    <property type="term" value="F:UDP-N-acetylmuramate dehydrogenase activity"/>
    <property type="evidence" value="ECO:0007669"/>
    <property type="project" value="UniProtKB-EC"/>
</dbReference>
<evidence type="ECO:0000256" key="3">
    <source>
        <dbReference type="ARBA" id="ARBA00004496"/>
    </source>
</evidence>
<keyword evidence="15 19" id="KW-0131">Cell cycle</keyword>
<evidence type="ECO:0000256" key="14">
    <source>
        <dbReference type="ARBA" id="ARBA00023002"/>
    </source>
</evidence>
<evidence type="ECO:0000313" key="21">
    <source>
        <dbReference type="EMBL" id="MFC5291991.1"/>
    </source>
</evidence>
<dbReference type="Gene3D" id="3.90.78.10">
    <property type="entry name" value="UDP-N-acetylenolpyruvoylglucosamine reductase, C-terminal domain"/>
    <property type="match status" value="1"/>
</dbReference>
<evidence type="ECO:0000256" key="15">
    <source>
        <dbReference type="ARBA" id="ARBA00023306"/>
    </source>
</evidence>
<evidence type="ECO:0000256" key="11">
    <source>
        <dbReference type="ARBA" id="ARBA00022857"/>
    </source>
</evidence>
<dbReference type="NCBIfam" id="NF010480">
    <property type="entry name" value="PRK13905.1"/>
    <property type="match status" value="1"/>
</dbReference>
<dbReference type="InterPro" id="IPR016169">
    <property type="entry name" value="FAD-bd_PCMH_sub2"/>
</dbReference>
<keyword evidence="13 19" id="KW-0573">Peptidoglycan synthesis</keyword>
<keyword evidence="22" id="KW-1185">Reference proteome</keyword>
<dbReference type="InterPro" id="IPR036635">
    <property type="entry name" value="MurB_C_sf"/>
</dbReference>
<comment type="similarity">
    <text evidence="19">Belongs to the MurB family.</text>
</comment>
<feature type="active site" description="Proton donor" evidence="19">
    <location>
        <position position="230"/>
    </location>
</feature>
<dbReference type="PANTHER" id="PTHR21071">
    <property type="entry name" value="UDP-N-ACETYLENOLPYRUVOYLGLUCOSAMINE REDUCTASE"/>
    <property type="match status" value="1"/>
</dbReference>
<dbReference type="EC" id="1.3.1.98" evidence="5 19"/>
<name>A0ABW0F0K4_9HYPH</name>
<evidence type="ECO:0000259" key="20">
    <source>
        <dbReference type="PROSITE" id="PS51387"/>
    </source>
</evidence>
<evidence type="ECO:0000313" key="22">
    <source>
        <dbReference type="Proteomes" id="UP001595976"/>
    </source>
</evidence>
<evidence type="ECO:0000256" key="18">
    <source>
        <dbReference type="ARBA" id="ARBA00048914"/>
    </source>
</evidence>
<keyword evidence="16 19" id="KW-0961">Cell wall biogenesis/degradation</keyword>
<organism evidence="21 22">
    <name type="scientific">Bosea minatitlanensis</name>
    <dbReference type="NCBI Taxonomy" id="128782"/>
    <lineage>
        <taxon>Bacteria</taxon>
        <taxon>Pseudomonadati</taxon>
        <taxon>Pseudomonadota</taxon>
        <taxon>Alphaproteobacteria</taxon>
        <taxon>Hyphomicrobiales</taxon>
        <taxon>Boseaceae</taxon>
        <taxon>Bosea</taxon>
    </lineage>
</organism>
<comment type="subcellular location">
    <subcellularLocation>
        <location evidence="3 19">Cytoplasm</location>
    </subcellularLocation>
</comment>
<dbReference type="InterPro" id="IPR003170">
    <property type="entry name" value="MurB"/>
</dbReference>
<dbReference type="PANTHER" id="PTHR21071:SF4">
    <property type="entry name" value="UDP-N-ACETYLENOLPYRUVOYLGLUCOSAMINE REDUCTASE"/>
    <property type="match status" value="1"/>
</dbReference>
<keyword evidence="12 19" id="KW-0133">Cell shape</keyword>
<evidence type="ECO:0000256" key="12">
    <source>
        <dbReference type="ARBA" id="ARBA00022960"/>
    </source>
</evidence>
<accession>A0ABW0F0K4</accession>
<comment type="function">
    <text evidence="2 19">Cell wall formation.</text>
</comment>
<dbReference type="SUPFAM" id="SSF56176">
    <property type="entry name" value="FAD-binding/transporter-associated domain-like"/>
    <property type="match status" value="1"/>
</dbReference>